<sequence length="353" mass="39783">MALKTGKLEDEIALETRLKPIVEPLRRIVEHAERNEDDRNAIKLETADVTPIKRKWKDEDSVAHRDDTDVSTQAPIQREKIAATKRLRELRRERSSSLPIVASTPTGTRNLSPAEQQIVGRDLFGGEKKDEVFETGFESPPTLETSVKRTLRTPQGRETLHSQLGPLGRKYVSTLLSGEATSEMDNVYGVYLGDDGTMLGDKRFDVDVDDAIIVGDVRYVGTPGLYELIFKRIPDDLVYTENDKLTYRNILLKTNAHKRDHKATMPVLGNKGHKYKYVIAPLLQSVKKVGAGRVPSAMRVTGNRIDYVHWDDPNELVDRLRLLDSSRRAGNNAHDNEILSILEELREAGLIIN</sequence>
<dbReference type="PANTHER" id="PTHR35374:SF1">
    <property type="entry name" value="PROTEIN KINASE DOMAIN-CONTAINING PROTEIN"/>
    <property type="match status" value="1"/>
</dbReference>
<organism evidence="2 3">
    <name type="scientific">Lasius platythorax</name>
    <dbReference type="NCBI Taxonomy" id="488582"/>
    <lineage>
        <taxon>Eukaryota</taxon>
        <taxon>Metazoa</taxon>
        <taxon>Ecdysozoa</taxon>
        <taxon>Arthropoda</taxon>
        <taxon>Hexapoda</taxon>
        <taxon>Insecta</taxon>
        <taxon>Pterygota</taxon>
        <taxon>Neoptera</taxon>
        <taxon>Endopterygota</taxon>
        <taxon>Hymenoptera</taxon>
        <taxon>Apocrita</taxon>
        <taxon>Aculeata</taxon>
        <taxon>Formicoidea</taxon>
        <taxon>Formicidae</taxon>
        <taxon>Formicinae</taxon>
        <taxon>Lasius</taxon>
        <taxon>Lasius</taxon>
    </lineage>
</organism>
<dbReference type="Proteomes" id="UP001497644">
    <property type="component" value="Chromosome 2"/>
</dbReference>
<evidence type="ECO:0000313" key="2">
    <source>
        <dbReference type="EMBL" id="CAL1680799.1"/>
    </source>
</evidence>
<keyword evidence="3" id="KW-1185">Reference proteome</keyword>
<evidence type="ECO:0000259" key="1">
    <source>
        <dbReference type="Pfam" id="PF26634"/>
    </source>
</evidence>
<gene>
    <name evidence="2" type="ORF">LPLAT_LOCUS6758</name>
</gene>
<dbReference type="InterPro" id="IPR058520">
    <property type="entry name" value="DUF8207"/>
</dbReference>
<name>A0AAV2NL02_9HYME</name>
<proteinExistence type="predicted"/>
<reference evidence="2" key="1">
    <citation type="submission" date="2024-04" db="EMBL/GenBank/DDBJ databases">
        <authorList>
            <consortium name="Molecular Ecology Group"/>
        </authorList>
    </citation>
    <scope>NUCLEOTIDE SEQUENCE</scope>
</reference>
<dbReference type="AlphaFoldDB" id="A0AAV2NL02"/>
<dbReference type="PANTHER" id="PTHR35374">
    <property type="entry name" value="CYCLIN-DEPENDENT KINASE 11A-LIKE"/>
    <property type="match status" value="1"/>
</dbReference>
<feature type="domain" description="DUF8207" evidence="1">
    <location>
        <begin position="183"/>
        <end position="283"/>
    </location>
</feature>
<protein>
    <recommendedName>
        <fullName evidence="1">DUF8207 domain-containing protein</fullName>
    </recommendedName>
</protein>
<evidence type="ECO:0000313" key="3">
    <source>
        <dbReference type="Proteomes" id="UP001497644"/>
    </source>
</evidence>
<accession>A0AAV2NL02</accession>
<dbReference type="Pfam" id="PF26634">
    <property type="entry name" value="DUF8207"/>
    <property type="match status" value="1"/>
</dbReference>
<dbReference type="EMBL" id="OZ034825">
    <property type="protein sequence ID" value="CAL1680799.1"/>
    <property type="molecule type" value="Genomic_DNA"/>
</dbReference>